<sequence>MLQINGGGKHRKTHRRRRRKGEEAEENSPELKKKTLGAIRLPPEAISLKPKTARDFLLRFG</sequence>
<evidence type="ECO:0000313" key="3">
    <source>
        <dbReference type="Proteomes" id="UP001187192"/>
    </source>
</evidence>
<evidence type="ECO:0000256" key="1">
    <source>
        <dbReference type="SAM" id="MobiDB-lite"/>
    </source>
</evidence>
<evidence type="ECO:0000313" key="2">
    <source>
        <dbReference type="EMBL" id="GMN57586.1"/>
    </source>
</evidence>
<dbReference type="AlphaFoldDB" id="A0AA88DLM9"/>
<reference evidence="2" key="1">
    <citation type="submission" date="2023-07" db="EMBL/GenBank/DDBJ databases">
        <title>draft genome sequence of fig (Ficus carica).</title>
        <authorList>
            <person name="Takahashi T."/>
            <person name="Nishimura K."/>
        </authorList>
    </citation>
    <scope>NUCLEOTIDE SEQUENCE</scope>
</reference>
<gene>
    <name evidence="2" type="ORF">TIFTF001_026687</name>
</gene>
<dbReference type="Proteomes" id="UP001187192">
    <property type="component" value="Unassembled WGS sequence"/>
</dbReference>
<feature type="compositionally biased region" description="Basic residues" evidence="1">
    <location>
        <begin position="8"/>
        <end position="19"/>
    </location>
</feature>
<dbReference type="EMBL" id="BTGU01000071">
    <property type="protein sequence ID" value="GMN57586.1"/>
    <property type="molecule type" value="Genomic_DNA"/>
</dbReference>
<comment type="caution">
    <text evidence="2">The sequence shown here is derived from an EMBL/GenBank/DDBJ whole genome shotgun (WGS) entry which is preliminary data.</text>
</comment>
<protein>
    <submittedName>
        <fullName evidence="2">Uncharacterized protein</fullName>
    </submittedName>
</protein>
<name>A0AA88DLM9_FICCA</name>
<keyword evidence="3" id="KW-1185">Reference proteome</keyword>
<feature type="region of interest" description="Disordered" evidence="1">
    <location>
        <begin position="1"/>
        <end position="38"/>
    </location>
</feature>
<accession>A0AA88DLM9</accession>
<organism evidence="2 3">
    <name type="scientific">Ficus carica</name>
    <name type="common">Common fig</name>
    <dbReference type="NCBI Taxonomy" id="3494"/>
    <lineage>
        <taxon>Eukaryota</taxon>
        <taxon>Viridiplantae</taxon>
        <taxon>Streptophyta</taxon>
        <taxon>Embryophyta</taxon>
        <taxon>Tracheophyta</taxon>
        <taxon>Spermatophyta</taxon>
        <taxon>Magnoliopsida</taxon>
        <taxon>eudicotyledons</taxon>
        <taxon>Gunneridae</taxon>
        <taxon>Pentapetalae</taxon>
        <taxon>rosids</taxon>
        <taxon>fabids</taxon>
        <taxon>Rosales</taxon>
        <taxon>Moraceae</taxon>
        <taxon>Ficeae</taxon>
        <taxon>Ficus</taxon>
    </lineage>
</organism>
<proteinExistence type="predicted"/>